<dbReference type="HOGENOM" id="CLU_2599129_0_0_5"/>
<sequence length="79" mass="8639">MRMIERRIGAHAHELMRADLDDGDAGIVVEMRDDVVGHRYHLGVATGAYMVSTTEQDGTRRMATPVENGATILSLKANS</sequence>
<keyword evidence="2" id="KW-1185">Reference proteome</keyword>
<protein>
    <submittedName>
        <fullName evidence="1">Uncharacterized protein</fullName>
    </submittedName>
</protein>
<evidence type="ECO:0000313" key="1">
    <source>
        <dbReference type="EMBL" id="BAM90662.1"/>
    </source>
</evidence>
<name>M4ZAN1_9BRAD</name>
<proteinExistence type="predicted"/>
<evidence type="ECO:0000313" key="2">
    <source>
        <dbReference type="Proteomes" id="UP000011841"/>
    </source>
</evidence>
<dbReference type="KEGG" id="aol:S58_46810"/>
<dbReference type="Proteomes" id="UP000011841">
    <property type="component" value="Chromosome"/>
</dbReference>
<accession>M4ZAN1</accession>
<organism evidence="1 2">
    <name type="scientific">Bradyrhizobium oligotrophicum S58</name>
    <dbReference type="NCBI Taxonomy" id="1245469"/>
    <lineage>
        <taxon>Bacteria</taxon>
        <taxon>Pseudomonadati</taxon>
        <taxon>Pseudomonadota</taxon>
        <taxon>Alphaproteobacteria</taxon>
        <taxon>Hyphomicrobiales</taxon>
        <taxon>Nitrobacteraceae</taxon>
        <taxon>Bradyrhizobium</taxon>
    </lineage>
</organism>
<gene>
    <name evidence="1" type="ORF">S58_46810</name>
</gene>
<dbReference type="AlphaFoldDB" id="M4ZAN1"/>
<dbReference type="STRING" id="1245469.S58_46810"/>
<dbReference type="EMBL" id="AP012603">
    <property type="protein sequence ID" value="BAM90662.1"/>
    <property type="molecule type" value="Genomic_DNA"/>
</dbReference>
<reference evidence="1 2" key="1">
    <citation type="journal article" date="2013" name="Appl. Environ. Microbiol.">
        <title>Genome analysis suggests that the soil oligotrophic bacterium Agromonas oligotrophica (Bradyrhizobium oligotrophicum) is a nitrogen-fixing symbiont of Aeschynomene indica.</title>
        <authorList>
            <person name="Okubo T."/>
            <person name="Fukushima S."/>
            <person name="Itakura M."/>
            <person name="Oshima K."/>
            <person name="Longtonglang A."/>
            <person name="Teaumroong N."/>
            <person name="Mitsui H."/>
            <person name="Hattori M."/>
            <person name="Hattori R."/>
            <person name="Hattori T."/>
            <person name="Minamisawa K."/>
        </authorList>
    </citation>
    <scope>NUCLEOTIDE SEQUENCE [LARGE SCALE GENOMIC DNA]</scope>
    <source>
        <strain evidence="1 2">S58</strain>
    </source>
</reference>